<keyword evidence="2" id="KW-1185">Reference proteome</keyword>
<dbReference type="EMBL" id="KZ857439">
    <property type="protein sequence ID" value="RDX45264.1"/>
    <property type="molecule type" value="Genomic_DNA"/>
</dbReference>
<proteinExistence type="predicted"/>
<dbReference type="Proteomes" id="UP000256964">
    <property type="component" value="Unassembled WGS sequence"/>
</dbReference>
<protein>
    <submittedName>
        <fullName evidence="1">Uncharacterized protein</fullName>
    </submittedName>
</protein>
<evidence type="ECO:0000313" key="1">
    <source>
        <dbReference type="EMBL" id="RDX45264.1"/>
    </source>
</evidence>
<accession>A0A371CY91</accession>
<organism evidence="1 2">
    <name type="scientific">Lentinus brumalis</name>
    <dbReference type="NCBI Taxonomy" id="2498619"/>
    <lineage>
        <taxon>Eukaryota</taxon>
        <taxon>Fungi</taxon>
        <taxon>Dikarya</taxon>
        <taxon>Basidiomycota</taxon>
        <taxon>Agaricomycotina</taxon>
        <taxon>Agaricomycetes</taxon>
        <taxon>Polyporales</taxon>
        <taxon>Polyporaceae</taxon>
        <taxon>Lentinus</taxon>
    </lineage>
</organism>
<dbReference type="AlphaFoldDB" id="A0A371CY91"/>
<reference evidence="1 2" key="1">
    <citation type="journal article" date="2018" name="Biotechnol. Biofuels">
        <title>Integrative visual omics of the white-rot fungus Polyporus brumalis exposes the biotechnological potential of its oxidative enzymes for delignifying raw plant biomass.</title>
        <authorList>
            <person name="Miyauchi S."/>
            <person name="Rancon A."/>
            <person name="Drula E."/>
            <person name="Hage H."/>
            <person name="Chaduli D."/>
            <person name="Favel A."/>
            <person name="Grisel S."/>
            <person name="Henrissat B."/>
            <person name="Herpoel-Gimbert I."/>
            <person name="Ruiz-Duenas F.J."/>
            <person name="Chevret D."/>
            <person name="Hainaut M."/>
            <person name="Lin J."/>
            <person name="Wang M."/>
            <person name="Pangilinan J."/>
            <person name="Lipzen A."/>
            <person name="Lesage-Meessen L."/>
            <person name="Navarro D."/>
            <person name="Riley R."/>
            <person name="Grigoriev I.V."/>
            <person name="Zhou S."/>
            <person name="Raouche S."/>
            <person name="Rosso M.N."/>
        </authorList>
    </citation>
    <scope>NUCLEOTIDE SEQUENCE [LARGE SCALE GENOMIC DNA]</scope>
    <source>
        <strain evidence="1 2">BRFM 1820</strain>
    </source>
</reference>
<name>A0A371CY91_9APHY</name>
<gene>
    <name evidence="1" type="ORF">OH76DRAFT_1009608</name>
</gene>
<evidence type="ECO:0000313" key="2">
    <source>
        <dbReference type="Proteomes" id="UP000256964"/>
    </source>
</evidence>
<sequence length="123" mass="13131">MRASLVHFETCAFYESLSIYCSPASLNLLLRPIHSSHLPLLSARLMLPPPSRLRAPSDFACLVGSGLLGYQDSVAHGEGDRGMPGPLTACIYSQILTDFIYLPSCPCSSRLSASTQCCLPGAA</sequence>